<evidence type="ECO:0000256" key="2">
    <source>
        <dbReference type="SAM" id="Phobius"/>
    </source>
</evidence>
<keyword evidence="4" id="KW-1185">Reference proteome</keyword>
<feature type="transmembrane region" description="Helical" evidence="2">
    <location>
        <begin position="53"/>
        <end position="73"/>
    </location>
</feature>
<dbReference type="RefSeq" id="WP_354152706.1">
    <property type="nucleotide sequence ID" value="NZ_JBEPMN010000016.1"/>
</dbReference>
<evidence type="ECO:0000313" key="3">
    <source>
        <dbReference type="EMBL" id="MET3662868.1"/>
    </source>
</evidence>
<feature type="compositionally biased region" description="Basic residues" evidence="1">
    <location>
        <begin position="418"/>
        <end position="427"/>
    </location>
</feature>
<accession>A0ABV2KS51</accession>
<evidence type="ECO:0008006" key="5">
    <source>
        <dbReference type="Google" id="ProtNLM"/>
    </source>
</evidence>
<dbReference type="EMBL" id="JBEPMN010000016">
    <property type="protein sequence ID" value="MET3662868.1"/>
    <property type="molecule type" value="Genomic_DNA"/>
</dbReference>
<feature type="region of interest" description="Disordered" evidence="1">
    <location>
        <begin position="371"/>
        <end position="427"/>
    </location>
</feature>
<feature type="transmembrane region" description="Helical" evidence="2">
    <location>
        <begin position="324"/>
        <end position="351"/>
    </location>
</feature>
<gene>
    <name evidence="3" type="ORF">ABID44_003219</name>
</gene>
<keyword evidence="2" id="KW-0472">Membrane</keyword>
<evidence type="ECO:0000313" key="4">
    <source>
        <dbReference type="Proteomes" id="UP001549143"/>
    </source>
</evidence>
<feature type="transmembrane region" description="Helical" evidence="2">
    <location>
        <begin position="27"/>
        <end position="47"/>
    </location>
</feature>
<dbReference type="Proteomes" id="UP001549143">
    <property type="component" value="Unassembled WGS sequence"/>
</dbReference>
<reference evidence="3 4" key="1">
    <citation type="submission" date="2024-06" db="EMBL/GenBank/DDBJ databases">
        <title>Genomic Encyclopedia of Type Strains, Phase IV (KMG-IV): sequencing the most valuable type-strain genomes for metagenomic binning, comparative biology and taxonomic classification.</title>
        <authorList>
            <person name="Goeker M."/>
        </authorList>
    </citation>
    <scope>NUCLEOTIDE SEQUENCE [LARGE SCALE GENOMIC DNA]</scope>
    <source>
        <strain evidence="3 4">DSM 19730</strain>
    </source>
</reference>
<comment type="caution">
    <text evidence="3">The sequence shown here is derived from an EMBL/GenBank/DDBJ whole genome shotgun (WGS) entry which is preliminary data.</text>
</comment>
<proteinExistence type="predicted"/>
<keyword evidence="2" id="KW-0812">Transmembrane</keyword>
<evidence type="ECO:0000256" key="1">
    <source>
        <dbReference type="SAM" id="MobiDB-lite"/>
    </source>
</evidence>
<keyword evidence="2" id="KW-1133">Transmembrane helix</keyword>
<feature type="transmembrane region" description="Helical" evidence="2">
    <location>
        <begin position="93"/>
        <end position="115"/>
    </location>
</feature>
<protein>
    <recommendedName>
        <fullName evidence="5">DUF4407 domain-containing protein</fullName>
    </recommendedName>
</protein>
<name>A0ABV2KS51_9HYPH</name>
<sequence>MTSTDHKSTSREPVELPRQKLPPFLDLALPGVAIGSSIILTTGLFAIVEGSDFLAYAKFIAIGIMAAIVSYGVNKLAIENGAPLAARRFRGAALASVLSILAVGSGLFAGTYPGLVLPHVAERQLQEHGIALDNHIAAQTASSAQASRIVPALRAIVGDLQEKAACEIASGCVSGSSGGYGTVARAMEELAGRAAAIGREVDAGLAARQTHAGTLNALMSDFQTALADENANIRERRSQAQVIDAKIRQELGELGEALPVTLVSAYAEELQGGADIAGRTDTTVRLNGILVRHGESLSVVAASSAQPLTSAPAFPKRTGVSDTFAYIGSFLPIAAVAATVDLIFPVTLWFYTYWQLVWRKHIQLHELELGDSPSPVEPLSPRADRNAPHPGGEPLHPPHHGDGKRPNGGRRANGHAGSNHRTRGGDH</sequence>
<organism evidence="3 4">
    <name type="scientific">Aquamicrobium ahrensii</name>
    <dbReference type="NCBI Taxonomy" id="469551"/>
    <lineage>
        <taxon>Bacteria</taxon>
        <taxon>Pseudomonadati</taxon>
        <taxon>Pseudomonadota</taxon>
        <taxon>Alphaproteobacteria</taxon>
        <taxon>Hyphomicrobiales</taxon>
        <taxon>Phyllobacteriaceae</taxon>
        <taxon>Aquamicrobium</taxon>
    </lineage>
</organism>